<dbReference type="Pfam" id="PF05380">
    <property type="entry name" value="Peptidase_A17"/>
    <property type="match status" value="1"/>
</dbReference>
<dbReference type="InterPro" id="IPR008042">
    <property type="entry name" value="Retrotrans_Pao"/>
</dbReference>
<evidence type="ECO:0000313" key="4">
    <source>
        <dbReference type="Proteomes" id="UP000801492"/>
    </source>
</evidence>
<evidence type="ECO:0000259" key="2">
    <source>
        <dbReference type="Pfam" id="PF25244"/>
    </source>
</evidence>
<dbReference type="Gene3D" id="3.30.420.10">
    <property type="entry name" value="Ribonuclease H-like superfamily/Ribonuclease H"/>
    <property type="match status" value="1"/>
</dbReference>
<feature type="domain" description="DUF5641" evidence="1">
    <location>
        <begin position="483"/>
        <end position="524"/>
    </location>
</feature>
<dbReference type="InterPro" id="IPR057617">
    <property type="entry name" value="PML_C"/>
</dbReference>
<dbReference type="Pfam" id="PF18701">
    <property type="entry name" value="DUF5641"/>
    <property type="match status" value="1"/>
</dbReference>
<dbReference type="InterPro" id="IPR036397">
    <property type="entry name" value="RNaseH_sf"/>
</dbReference>
<evidence type="ECO:0000259" key="1">
    <source>
        <dbReference type="Pfam" id="PF18701"/>
    </source>
</evidence>
<dbReference type="Proteomes" id="UP000801492">
    <property type="component" value="Unassembled WGS sequence"/>
</dbReference>
<dbReference type="GO" id="GO:0003676">
    <property type="term" value="F:nucleic acid binding"/>
    <property type="evidence" value="ECO:0007669"/>
    <property type="project" value="InterPro"/>
</dbReference>
<comment type="caution">
    <text evidence="3">The sequence shown here is derived from an EMBL/GenBank/DDBJ whole genome shotgun (WGS) entry which is preliminary data.</text>
</comment>
<name>A0A8K0DCL0_IGNLU</name>
<dbReference type="PANTHER" id="PTHR47331:SF1">
    <property type="entry name" value="GAG-LIKE PROTEIN"/>
    <property type="match status" value="1"/>
</dbReference>
<organism evidence="3 4">
    <name type="scientific">Ignelater luminosus</name>
    <name type="common">Cucubano</name>
    <name type="synonym">Pyrophorus luminosus</name>
    <dbReference type="NCBI Taxonomy" id="2038154"/>
    <lineage>
        <taxon>Eukaryota</taxon>
        <taxon>Metazoa</taxon>
        <taxon>Ecdysozoa</taxon>
        <taxon>Arthropoda</taxon>
        <taxon>Hexapoda</taxon>
        <taxon>Insecta</taxon>
        <taxon>Pterygota</taxon>
        <taxon>Neoptera</taxon>
        <taxon>Endopterygota</taxon>
        <taxon>Coleoptera</taxon>
        <taxon>Polyphaga</taxon>
        <taxon>Elateriformia</taxon>
        <taxon>Elateroidea</taxon>
        <taxon>Elateridae</taxon>
        <taxon>Agrypninae</taxon>
        <taxon>Pyrophorini</taxon>
        <taxon>Ignelater</taxon>
    </lineage>
</organism>
<gene>
    <name evidence="3" type="ORF">ILUMI_02448</name>
</gene>
<keyword evidence="4" id="KW-1185">Reference proteome</keyword>
<dbReference type="PANTHER" id="PTHR47331">
    <property type="entry name" value="PHD-TYPE DOMAIN-CONTAINING PROTEIN"/>
    <property type="match status" value="1"/>
</dbReference>
<proteinExistence type="predicted"/>
<dbReference type="EMBL" id="VTPC01000943">
    <property type="protein sequence ID" value="KAF2903740.1"/>
    <property type="molecule type" value="Genomic_DNA"/>
</dbReference>
<dbReference type="OrthoDB" id="10250935at2759"/>
<dbReference type="SUPFAM" id="SSF53098">
    <property type="entry name" value="Ribonuclease H-like"/>
    <property type="match status" value="1"/>
</dbReference>
<protein>
    <submittedName>
        <fullName evidence="3">Uncharacterized protein</fullName>
    </submittedName>
</protein>
<dbReference type="InterPro" id="IPR040676">
    <property type="entry name" value="DUF5641"/>
</dbReference>
<evidence type="ECO:0000313" key="3">
    <source>
        <dbReference type="EMBL" id="KAF2903740.1"/>
    </source>
</evidence>
<dbReference type="AlphaFoldDB" id="A0A8K0DCL0"/>
<feature type="domain" description="PML C-terminal" evidence="2">
    <location>
        <begin position="164"/>
        <end position="221"/>
    </location>
</feature>
<sequence length="524" mass="59338">MSQEAENVTGLKIIRGEMFSGNEKLSTTPIKTVFENFLIYLKSFNSPIILIAHNGFRFDFPIILRYLFQYKMMEQFKKTVVGFADTLTIFKNFLTKRQEEKQSFKVEDLARDFLGPEFTEAQDIKILSTLIDKINVPNDKIISMAKSTPFILADRALKKYFKGAVTSVIASKIALGRINLTTLKKAFQLGGYDSVKMLLAENINNKPRVTKNEKTIKAIVDRLAKSKVCALKPASIPRLELMPCLIGIRLAKTVKNVLPVTNLKCVYWSDSTTALAWIKRNQNWFAFVQNRVNEILKSSSPANWNYIPSSENAADLPSRGCTPEKLLESRTPATLVVSSKISNWPEDLCKRGVNYSEVLRAVFWIKQFVCNARDGKVTGPLTVGEINEAEISIINLIQKDSFLDQGENKIRKIADDKVVEATVNDRPLTYVSENIDDLKPLFSSMFLQDIGSSGIIDIDKVDTSAFDKRQRYQARLKADFRSNDNSKRGSWPLARIIEMYPGFDEVVRVVCLRTASRELVRPVQ</sequence>
<accession>A0A8K0DCL0</accession>
<dbReference type="Pfam" id="PF25244">
    <property type="entry name" value="PML_C"/>
    <property type="match status" value="1"/>
</dbReference>
<reference evidence="3" key="1">
    <citation type="submission" date="2019-08" db="EMBL/GenBank/DDBJ databases">
        <title>The genome of the North American firefly Photinus pyralis.</title>
        <authorList>
            <consortium name="Photinus pyralis genome working group"/>
            <person name="Fallon T.R."/>
            <person name="Sander Lower S.E."/>
            <person name="Weng J.-K."/>
        </authorList>
    </citation>
    <scope>NUCLEOTIDE SEQUENCE</scope>
    <source>
        <strain evidence="3">TRF0915ILg1</strain>
        <tissue evidence="3">Whole body</tissue>
    </source>
</reference>
<dbReference type="InterPro" id="IPR012337">
    <property type="entry name" value="RNaseH-like_sf"/>
</dbReference>